<feature type="region of interest" description="Disordered" evidence="1">
    <location>
        <begin position="69"/>
        <end position="90"/>
    </location>
</feature>
<comment type="caution">
    <text evidence="2">The sequence shown here is derived from an EMBL/GenBank/DDBJ whole genome shotgun (WGS) entry which is preliminary data.</text>
</comment>
<accession>A0A484BKW1</accession>
<proteinExistence type="predicted"/>
<evidence type="ECO:0000313" key="3">
    <source>
        <dbReference type="Proteomes" id="UP000295192"/>
    </source>
</evidence>
<dbReference type="Proteomes" id="UP000295192">
    <property type="component" value="Unassembled WGS sequence"/>
</dbReference>
<dbReference type="SUPFAM" id="SSF55856">
    <property type="entry name" value="Cytochrome b5-like heme/steroid binding domain"/>
    <property type="match status" value="1"/>
</dbReference>
<feature type="compositionally biased region" description="Low complexity" evidence="1">
    <location>
        <begin position="1"/>
        <end position="40"/>
    </location>
</feature>
<gene>
    <name evidence="2" type="ORF">AWZ03_004152</name>
</gene>
<feature type="compositionally biased region" description="Polar residues" evidence="1">
    <location>
        <begin position="71"/>
        <end position="80"/>
    </location>
</feature>
<dbReference type="Gene3D" id="3.10.120.10">
    <property type="entry name" value="Cytochrome b5-like heme/steroid binding domain"/>
    <property type="match status" value="1"/>
</dbReference>
<evidence type="ECO:0000313" key="2">
    <source>
        <dbReference type="EMBL" id="TDG49469.1"/>
    </source>
</evidence>
<reference evidence="2 3" key="1">
    <citation type="journal article" date="2019" name="J. Hered.">
        <title>An Improved Genome Assembly for Drosophila navojoa, the Basal Species in the mojavensis Cluster.</title>
        <authorList>
            <person name="Vanderlinde T."/>
            <person name="Dupim E.G."/>
            <person name="Nazario-Yepiz N.O."/>
            <person name="Carvalho A.B."/>
        </authorList>
    </citation>
    <scope>NUCLEOTIDE SEQUENCE [LARGE SCALE GENOMIC DNA]</scope>
    <source>
        <strain evidence="2">Navoj_Jal97</strain>
        <tissue evidence="2">Whole organism</tissue>
    </source>
</reference>
<sequence>MAASSNSCSSNSSSSSSSSSSAVTMLQQQQQQQQQQLQQQTNIGPMAASVIQPDYLLNNDRGLFKRFRQAVSGQSKSNQDPAKPPELPPFPFTRMTSNQLLEYDGTRHDGRILIAFKDKIYDVTAGHEEFSSQGVLGCVAGKNFSGYLERALQPRETIVEYINRWDTLLDKNYPMVGLLIDEEEEMQDNSLVNSETGIMEESLEDINRDNDNDNEFGNITYIDSSDVQVIESTFEDDDVNETVIKVPVGKVQMKDVPEEAQIHDTSETPLGAAISEKTC</sequence>
<dbReference type="OMA" id="CVAGKNF"/>
<organism evidence="2 3">
    <name type="scientific">Drosophila navojoa</name>
    <name type="common">Fruit fly</name>
    <dbReference type="NCBI Taxonomy" id="7232"/>
    <lineage>
        <taxon>Eukaryota</taxon>
        <taxon>Metazoa</taxon>
        <taxon>Ecdysozoa</taxon>
        <taxon>Arthropoda</taxon>
        <taxon>Hexapoda</taxon>
        <taxon>Insecta</taxon>
        <taxon>Pterygota</taxon>
        <taxon>Neoptera</taxon>
        <taxon>Endopterygota</taxon>
        <taxon>Diptera</taxon>
        <taxon>Brachycera</taxon>
        <taxon>Muscomorpha</taxon>
        <taxon>Ephydroidea</taxon>
        <taxon>Drosophilidae</taxon>
        <taxon>Drosophila</taxon>
    </lineage>
</organism>
<feature type="region of interest" description="Disordered" evidence="1">
    <location>
        <begin position="1"/>
        <end position="41"/>
    </location>
</feature>
<dbReference type="STRING" id="7232.A0A484BKW1"/>
<name>A0A484BKW1_DRONA</name>
<evidence type="ECO:0000256" key="1">
    <source>
        <dbReference type="SAM" id="MobiDB-lite"/>
    </source>
</evidence>
<evidence type="ECO:0008006" key="4">
    <source>
        <dbReference type="Google" id="ProtNLM"/>
    </source>
</evidence>
<protein>
    <recommendedName>
        <fullName evidence="4">Cytochrome b5 heme-binding domain-containing protein</fullName>
    </recommendedName>
</protein>
<dbReference type="AlphaFoldDB" id="A0A484BKW1"/>
<dbReference type="EMBL" id="LSRL02000023">
    <property type="protein sequence ID" value="TDG49469.1"/>
    <property type="molecule type" value="Genomic_DNA"/>
</dbReference>
<keyword evidence="3" id="KW-1185">Reference proteome</keyword>
<dbReference type="InterPro" id="IPR036400">
    <property type="entry name" value="Cyt_B5-like_heme/steroid_sf"/>
</dbReference>